<evidence type="ECO:0000256" key="9">
    <source>
        <dbReference type="ARBA" id="ARBA00023136"/>
    </source>
</evidence>
<evidence type="ECO:0000256" key="10">
    <source>
        <dbReference type="ARBA" id="ARBA00047899"/>
    </source>
</evidence>
<feature type="region of interest" description="Disordered" evidence="13">
    <location>
        <begin position="140"/>
        <end position="166"/>
    </location>
</feature>
<organism evidence="15 16">
    <name type="scientific">Zostera marina</name>
    <name type="common">Eelgrass</name>
    <dbReference type="NCBI Taxonomy" id="29655"/>
    <lineage>
        <taxon>Eukaryota</taxon>
        <taxon>Viridiplantae</taxon>
        <taxon>Streptophyta</taxon>
        <taxon>Embryophyta</taxon>
        <taxon>Tracheophyta</taxon>
        <taxon>Spermatophyta</taxon>
        <taxon>Magnoliopsida</taxon>
        <taxon>Liliopsida</taxon>
        <taxon>Zosteraceae</taxon>
        <taxon>Zostera</taxon>
    </lineage>
</organism>
<dbReference type="SUPFAM" id="SSF56112">
    <property type="entry name" value="Protein kinase-like (PK-like)"/>
    <property type="match status" value="1"/>
</dbReference>
<evidence type="ECO:0000256" key="12">
    <source>
        <dbReference type="PROSITE-ProRule" id="PRU10141"/>
    </source>
</evidence>
<evidence type="ECO:0000313" key="15">
    <source>
        <dbReference type="EMBL" id="KMZ67964.1"/>
    </source>
</evidence>
<keyword evidence="3" id="KW-0723">Serine/threonine-protein kinase</keyword>
<keyword evidence="3" id="KW-0418">Kinase</keyword>
<comment type="subcellular location">
    <subcellularLocation>
        <location evidence="1">Cell membrane</location>
        <topology evidence="1">Single-pass membrane protein</topology>
    </subcellularLocation>
</comment>
<protein>
    <recommendedName>
        <fullName evidence="2">non-specific serine/threonine protein kinase</fullName>
        <ecNumber evidence="2">2.7.11.1</ecNumber>
    </recommendedName>
</protein>
<dbReference type="PANTHER" id="PTHR47982">
    <property type="entry name" value="PROLINE-RICH RECEPTOR-LIKE PROTEIN KINASE PERK4"/>
    <property type="match status" value="1"/>
</dbReference>
<dbReference type="EMBL" id="LFYR01000869">
    <property type="protein sequence ID" value="KMZ67964.1"/>
    <property type="molecule type" value="Genomic_DNA"/>
</dbReference>
<evidence type="ECO:0000313" key="16">
    <source>
        <dbReference type="Proteomes" id="UP000036987"/>
    </source>
</evidence>
<accession>A0A0K9PG59</accession>
<keyword evidence="6 12" id="KW-0547">Nucleotide-binding</keyword>
<dbReference type="PROSITE" id="PS00107">
    <property type="entry name" value="PROTEIN_KINASE_ATP"/>
    <property type="match status" value="1"/>
</dbReference>
<evidence type="ECO:0000256" key="7">
    <source>
        <dbReference type="ARBA" id="ARBA00022840"/>
    </source>
</evidence>
<keyword evidence="16" id="KW-1185">Reference proteome</keyword>
<dbReference type="InterPro" id="IPR017441">
    <property type="entry name" value="Protein_kinase_ATP_BS"/>
</dbReference>
<dbReference type="AlphaFoldDB" id="A0A0K9PG59"/>
<dbReference type="EC" id="2.7.11.1" evidence="2"/>
<dbReference type="OrthoDB" id="786588at2759"/>
<gene>
    <name evidence="15" type="ORF">ZOSMA_251G00380</name>
</gene>
<reference evidence="16" key="1">
    <citation type="journal article" date="2016" name="Nature">
        <title>The genome of the seagrass Zostera marina reveals angiosperm adaptation to the sea.</title>
        <authorList>
            <person name="Olsen J.L."/>
            <person name="Rouze P."/>
            <person name="Verhelst B."/>
            <person name="Lin Y.-C."/>
            <person name="Bayer T."/>
            <person name="Collen J."/>
            <person name="Dattolo E."/>
            <person name="De Paoli E."/>
            <person name="Dittami S."/>
            <person name="Maumus F."/>
            <person name="Michel G."/>
            <person name="Kersting A."/>
            <person name="Lauritano C."/>
            <person name="Lohaus R."/>
            <person name="Toepel M."/>
            <person name="Tonon T."/>
            <person name="Vanneste K."/>
            <person name="Amirebrahimi M."/>
            <person name="Brakel J."/>
            <person name="Bostroem C."/>
            <person name="Chovatia M."/>
            <person name="Grimwood J."/>
            <person name="Jenkins J.W."/>
            <person name="Jueterbock A."/>
            <person name="Mraz A."/>
            <person name="Stam W.T."/>
            <person name="Tice H."/>
            <person name="Bornberg-Bauer E."/>
            <person name="Green P.J."/>
            <person name="Pearson G.A."/>
            <person name="Procaccini G."/>
            <person name="Duarte C.M."/>
            <person name="Schmutz J."/>
            <person name="Reusch T.B.H."/>
            <person name="Van de Peer Y."/>
        </authorList>
    </citation>
    <scope>NUCLEOTIDE SEQUENCE [LARGE SCALE GENOMIC DNA]</scope>
    <source>
        <strain evidence="16">cv. Finnish</strain>
    </source>
</reference>
<evidence type="ECO:0000256" key="1">
    <source>
        <dbReference type="ARBA" id="ARBA00004162"/>
    </source>
</evidence>
<feature type="transmembrane region" description="Helical" evidence="14">
    <location>
        <begin position="117"/>
        <end position="136"/>
    </location>
</feature>
<evidence type="ECO:0000256" key="13">
    <source>
        <dbReference type="SAM" id="MobiDB-lite"/>
    </source>
</evidence>
<comment type="caution">
    <text evidence="15">The sequence shown here is derived from an EMBL/GenBank/DDBJ whole genome shotgun (WGS) entry which is preliminary data.</text>
</comment>
<evidence type="ECO:0000256" key="6">
    <source>
        <dbReference type="ARBA" id="ARBA00022741"/>
    </source>
</evidence>
<dbReference type="Proteomes" id="UP000036987">
    <property type="component" value="Unassembled WGS sequence"/>
</dbReference>
<name>A0A0K9PG59_ZOSMR</name>
<keyword evidence="5 14" id="KW-0812">Transmembrane</keyword>
<keyword evidence="9 14" id="KW-0472">Membrane</keyword>
<comment type="catalytic activity">
    <reaction evidence="10">
        <text>L-threonyl-[protein] + ATP = O-phospho-L-threonyl-[protein] + ADP + H(+)</text>
        <dbReference type="Rhea" id="RHEA:46608"/>
        <dbReference type="Rhea" id="RHEA-COMP:11060"/>
        <dbReference type="Rhea" id="RHEA-COMP:11605"/>
        <dbReference type="ChEBI" id="CHEBI:15378"/>
        <dbReference type="ChEBI" id="CHEBI:30013"/>
        <dbReference type="ChEBI" id="CHEBI:30616"/>
        <dbReference type="ChEBI" id="CHEBI:61977"/>
        <dbReference type="ChEBI" id="CHEBI:456216"/>
        <dbReference type="EC" id="2.7.11.1"/>
    </reaction>
</comment>
<dbReference type="InterPro" id="IPR047117">
    <property type="entry name" value="PERK1-13-like"/>
</dbReference>
<comment type="catalytic activity">
    <reaction evidence="11">
        <text>L-seryl-[protein] + ATP = O-phospho-L-seryl-[protein] + ADP + H(+)</text>
        <dbReference type="Rhea" id="RHEA:17989"/>
        <dbReference type="Rhea" id="RHEA-COMP:9863"/>
        <dbReference type="Rhea" id="RHEA-COMP:11604"/>
        <dbReference type="ChEBI" id="CHEBI:15378"/>
        <dbReference type="ChEBI" id="CHEBI:29999"/>
        <dbReference type="ChEBI" id="CHEBI:30616"/>
        <dbReference type="ChEBI" id="CHEBI:83421"/>
        <dbReference type="ChEBI" id="CHEBI:456216"/>
        <dbReference type="EC" id="2.7.11.1"/>
    </reaction>
</comment>
<dbReference type="GO" id="GO:0004674">
    <property type="term" value="F:protein serine/threonine kinase activity"/>
    <property type="evidence" value="ECO:0007669"/>
    <property type="project" value="UniProtKB-KW"/>
</dbReference>
<feature type="binding site" evidence="12">
    <location>
        <position position="240"/>
    </location>
    <ligand>
        <name>ATP</name>
        <dbReference type="ChEBI" id="CHEBI:30616"/>
    </ligand>
</feature>
<evidence type="ECO:0000256" key="2">
    <source>
        <dbReference type="ARBA" id="ARBA00012513"/>
    </source>
</evidence>
<dbReference type="GO" id="GO:0005524">
    <property type="term" value="F:ATP binding"/>
    <property type="evidence" value="ECO:0007669"/>
    <property type="project" value="UniProtKB-UniRule"/>
</dbReference>
<evidence type="ECO:0000256" key="5">
    <source>
        <dbReference type="ARBA" id="ARBA00022692"/>
    </source>
</evidence>
<dbReference type="STRING" id="29655.A0A0K9PG59"/>
<evidence type="ECO:0000256" key="11">
    <source>
        <dbReference type="ARBA" id="ARBA00048679"/>
    </source>
</evidence>
<keyword evidence="7 12" id="KW-0067">ATP-binding</keyword>
<keyword evidence="4" id="KW-0808">Transferase</keyword>
<evidence type="ECO:0000256" key="8">
    <source>
        <dbReference type="ARBA" id="ARBA00022989"/>
    </source>
</evidence>
<evidence type="ECO:0000256" key="3">
    <source>
        <dbReference type="ARBA" id="ARBA00022527"/>
    </source>
</evidence>
<proteinExistence type="predicted"/>
<keyword evidence="8 14" id="KW-1133">Transmembrane helix</keyword>
<evidence type="ECO:0000256" key="4">
    <source>
        <dbReference type="ARBA" id="ARBA00022679"/>
    </source>
</evidence>
<sequence>MLYIYRIIQLRHLPSLLPVRYLPHPPSDFVSTAVSSTGHRSNTGKCSNIERTAISAVLSLRSGTHHDRTVSVPVPHRSPNSPSLCGFPLPKCSLNSSSAVVQHQRSRQKRTSPARSVAMGLLFSLFCIFGLLMIVMESRRRQKKRRVRKENSNSVGGGGDSGGRDRYYMGSGNSGWKLTSAREAMSINLATFENPLRNLTFADLLEATNGFHDDSLIGSGGFGDVYKALLKDGSVVAIKKLIHVSGQGHREFTAEIWKPSLG</sequence>
<dbReference type="Gene3D" id="3.30.200.20">
    <property type="entry name" value="Phosphorylase Kinase, domain 1"/>
    <property type="match status" value="1"/>
</dbReference>
<dbReference type="InterPro" id="IPR011009">
    <property type="entry name" value="Kinase-like_dom_sf"/>
</dbReference>
<dbReference type="GO" id="GO:0005886">
    <property type="term" value="C:plasma membrane"/>
    <property type="evidence" value="ECO:0007669"/>
    <property type="project" value="UniProtKB-SubCell"/>
</dbReference>
<evidence type="ECO:0000256" key="14">
    <source>
        <dbReference type="SAM" id="Phobius"/>
    </source>
</evidence>